<reference evidence="2" key="1">
    <citation type="journal article" date="2019" name="Int. J. Syst. Evol. Microbiol.">
        <title>The Global Catalogue of Microorganisms (GCM) 10K type strain sequencing project: providing services to taxonomists for standard genome sequencing and annotation.</title>
        <authorList>
            <consortium name="The Broad Institute Genomics Platform"/>
            <consortium name="The Broad Institute Genome Sequencing Center for Infectious Disease"/>
            <person name="Wu L."/>
            <person name="Ma J."/>
        </authorList>
    </citation>
    <scope>NUCLEOTIDE SEQUENCE [LARGE SCALE GENOMIC DNA]</scope>
    <source>
        <strain evidence="2">JCM 32226</strain>
    </source>
</reference>
<evidence type="ECO:0000313" key="1">
    <source>
        <dbReference type="EMBL" id="GAA4495860.1"/>
    </source>
</evidence>
<protein>
    <recommendedName>
        <fullName evidence="3">Lipoprotein</fullName>
    </recommendedName>
</protein>
<dbReference type="Proteomes" id="UP001501321">
    <property type="component" value="Unassembled WGS sequence"/>
</dbReference>
<proteinExistence type="predicted"/>
<evidence type="ECO:0008006" key="3">
    <source>
        <dbReference type="Google" id="ProtNLM"/>
    </source>
</evidence>
<keyword evidence="2" id="KW-1185">Reference proteome</keyword>
<dbReference type="PROSITE" id="PS51257">
    <property type="entry name" value="PROKAR_LIPOPROTEIN"/>
    <property type="match status" value="1"/>
</dbReference>
<accession>A0ABP8Q1Q4</accession>
<organism evidence="1 2">
    <name type="scientific">Pseudaeromonas paramecii</name>
    <dbReference type="NCBI Taxonomy" id="2138166"/>
    <lineage>
        <taxon>Bacteria</taxon>
        <taxon>Pseudomonadati</taxon>
        <taxon>Pseudomonadota</taxon>
        <taxon>Gammaproteobacteria</taxon>
        <taxon>Aeromonadales</taxon>
        <taxon>Aeromonadaceae</taxon>
        <taxon>Pseudaeromonas</taxon>
    </lineage>
</organism>
<name>A0ABP8Q1Q4_9GAMM</name>
<sequence length="105" mass="11324">MKQLFQAGLILLPLMLLSGCGEPSEADLKAALEHDLKEANAVTTSVMGDSGKIEILSLKKLGCAETGGAWQCTVDIQSRLPLMGDKRQTRQIKVAKADDGWQLVE</sequence>
<comment type="caution">
    <text evidence="1">The sequence shown here is derived from an EMBL/GenBank/DDBJ whole genome shotgun (WGS) entry which is preliminary data.</text>
</comment>
<dbReference type="EMBL" id="BAABFC010000007">
    <property type="protein sequence ID" value="GAA4495860.1"/>
    <property type="molecule type" value="Genomic_DNA"/>
</dbReference>
<evidence type="ECO:0000313" key="2">
    <source>
        <dbReference type="Proteomes" id="UP001501321"/>
    </source>
</evidence>
<dbReference type="RefSeq" id="WP_345010658.1">
    <property type="nucleotide sequence ID" value="NZ_BAABFC010000007.1"/>
</dbReference>
<gene>
    <name evidence="1" type="ORF">GCM10023095_09820</name>
</gene>